<reference evidence="10 11" key="1">
    <citation type="submission" date="2017-06" db="EMBL/GenBank/DDBJ databases">
        <title>A platform for efficient transgenesis in Macrostomum lignano, a flatworm model organism for stem cell research.</title>
        <authorList>
            <person name="Berezikov E."/>
        </authorList>
    </citation>
    <scope>NUCLEOTIDE SEQUENCE [LARGE SCALE GENOMIC DNA]</scope>
    <source>
        <strain evidence="10">DV1</strain>
        <tissue evidence="10">Whole organism</tissue>
    </source>
</reference>
<feature type="domain" description="Cadherin" evidence="9">
    <location>
        <begin position="602"/>
        <end position="721"/>
    </location>
</feature>
<keyword evidence="2" id="KW-0812">Transmembrane</keyword>
<feature type="domain" description="Cadherin" evidence="9">
    <location>
        <begin position="1188"/>
        <end position="1296"/>
    </location>
</feature>
<keyword evidence="11" id="KW-1185">Reference proteome</keyword>
<feature type="domain" description="Cadherin" evidence="9">
    <location>
        <begin position="953"/>
        <end position="1070"/>
    </location>
</feature>
<dbReference type="STRING" id="282301.A0A267F6A0"/>
<feature type="domain" description="Cadherin" evidence="9">
    <location>
        <begin position="2404"/>
        <end position="2509"/>
    </location>
</feature>
<name>A0A267F6A0_9PLAT</name>
<dbReference type="CDD" id="cd11304">
    <property type="entry name" value="Cadherin_repeat"/>
    <property type="match status" value="15"/>
</dbReference>
<dbReference type="PANTHER" id="PTHR24026">
    <property type="entry name" value="FAT ATYPICAL CADHERIN-RELATED"/>
    <property type="match status" value="1"/>
</dbReference>
<dbReference type="InterPro" id="IPR002126">
    <property type="entry name" value="Cadherin-like_dom"/>
</dbReference>
<dbReference type="PRINTS" id="PR00205">
    <property type="entry name" value="CADHERIN"/>
</dbReference>
<keyword evidence="6" id="KW-0472">Membrane</keyword>
<feature type="domain" description="Cadherin" evidence="9">
    <location>
        <begin position="2193"/>
        <end position="2300"/>
    </location>
</feature>
<feature type="domain" description="Cadherin" evidence="9">
    <location>
        <begin position="152"/>
        <end position="245"/>
    </location>
</feature>
<evidence type="ECO:0000313" key="11">
    <source>
        <dbReference type="Proteomes" id="UP000215902"/>
    </source>
</evidence>
<evidence type="ECO:0000256" key="3">
    <source>
        <dbReference type="ARBA" id="ARBA00022737"/>
    </source>
</evidence>
<dbReference type="InterPro" id="IPR020894">
    <property type="entry name" value="Cadherin_CS"/>
</dbReference>
<evidence type="ECO:0000313" key="10">
    <source>
        <dbReference type="EMBL" id="PAA69288.1"/>
    </source>
</evidence>
<evidence type="ECO:0000256" key="8">
    <source>
        <dbReference type="SAM" id="MobiDB-lite"/>
    </source>
</evidence>
<dbReference type="SMART" id="SM00112">
    <property type="entry name" value="CA"/>
    <property type="match status" value="13"/>
</dbReference>
<dbReference type="FunFam" id="2.60.40.60:FF:000020">
    <property type="entry name" value="Dachsous cadherin-related 1b"/>
    <property type="match status" value="3"/>
</dbReference>
<dbReference type="Gene3D" id="2.60.40.60">
    <property type="entry name" value="Cadherins"/>
    <property type="match status" value="14"/>
</dbReference>
<keyword evidence="5" id="KW-1133">Transmembrane helix</keyword>
<feature type="domain" description="Cadherin" evidence="9">
    <location>
        <begin position="1072"/>
        <end position="1182"/>
    </location>
</feature>
<dbReference type="PANTHER" id="PTHR24026:SF133">
    <property type="entry name" value="CADHERIN-RELATED FAMILY MEMBER 2"/>
    <property type="match status" value="1"/>
</dbReference>
<dbReference type="OrthoDB" id="6252479at2759"/>
<accession>A0A267F6A0</accession>
<dbReference type="GO" id="GO:0005886">
    <property type="term" value="C:plasma membrane"/>
    <property type="evidence" value="ECO:0007669"/>
    <property type="project" value="InterPro"/>
</dbReference>
<dbReference type="GO" id="GO:0007156">
    <property type="term" value="P:homophilic cell adhesion via plasma membrane adhesion molecules"/>
    <property type="evidence" value="ECO:0007669"/>
    <property type="project" value="InterPro"/>
</dbReference>
<evidence type="ECO:0000256" key="6">
    <source>
        <dbReference type="ARBA" id="ARBA00023136"/>
    </source>
</evidence>
<dbReference type="PROSITE" id="PS00232">
    <property type="entry name" value="CADHERIN_1"/>
    <property type="match status" value="4"/>
</dbReference>
<comment type="caution">
    <text evidence="10">The sequence shown here is derived from an EMBL/GenBank/DDBJ whole genome shotgun (WGS) entry which is preliminary data.</text>
</comment>
<dbReference type="PROSITE" id="PS50268">
    <property type="entry name" value="CADHERIN_2"/>
    <property type="match status" value="13"/>
</dbReference>
<dbReference type="InterPro" id="IPR015919">
    <property type="entry name" value="Cadherin-like_sf"/>
</dbReference>
<feature type="domain" description="Cadherin" evidence="9">
    <location>
        <begin position="2301"/>
        <end position="2403"/>
    </location>
</feature>
<sequence length="2703" mass="289148">MAPLNWTRALELMPPGAEHWDQVPSAALSAAAPSSFVSIGARLSALDFDSAPNAVTAYSLASSSGGAAAAEPPPVLSVDNGTAELRVRLAALLAAGGAHSTLVLARDAVSSEVAGSASAPVRLELTGRPPPPPTPESELFDLLLADGRPEALREDSRPGSSVPGVLAVPRLGSGGRGPIVFHLAGAGSSDFYLPQSGGRLVLIRRLNYSRQRLYNLTLAAWNGWSISRKLLTVTVQPINRWCPKFDQPAYHRRLPMRRGSRQPVIRVSASDPDPGPLGSLQYSVQAAAQASSLSLFSIDPLTGQVWRLANRDGAVGFVRRRVHWLLLRVADSFMSLEDRRHGYAWLRIDEQWAAATAPNGDDASRPTDVAEVPARAPVGYPVWAPATGDGRFRIESDSSPGLFSIDPASGLVAVAASTEGASVAKSYSLTLLLETAANTTRRFHLNVSILADTRPQNRSRLAVSLAVQPSEFVGVDEDAPAGTFVARVVAEGAPDAASLVFALSNCSASTGWLLGYFGIGPSSGVVTTSRSGLDRDTVGSGGQFMLTAIATSAAGSEPALSAEVRIRVTIRDINDNRPRWKTPPLPLPSPDGVEEPMLHGWVPEDVPVGGAVLLLPMKAVNSTVTVSYPRPLRLLAEDADSGENGDIEYEVWTDGYGEQTFYVDEDSGVLRVRRPLDRELTDRHELWIRARDRGRPRRLRSHRAVRVRVEVADVDDTPPKFLYPKLSTASVVLELPTYPGARVARVRLADPDVIGSPPTLTLASAVLLSEGDTVRSNADGSFSVDRQSGSILTAPGSNGSLLRPGRYRLCLTASDSRHVVETNVTVDVGAPGSPPLLLHQAGRVEARVDESAPVGHVIGQPHPWPEPPLDRPCRYQLRPLSDNLAEDFLLAQRHFLADPVTGAISVAAELDAESLPRRPLRFAAAYACGAVSEGRAEVRVQVADANDNAPTFVGAPYRFVVRQPSPSTDFVAVGSAVAVDPDYGENGTVTYSIVSVTSVGRVFGVSSGVGDGVFSIDATSGAISLRLGGAGSSVVGVFELSVSCSDSGRPAKNAVAMATVLVAPQAGPAYRPSDRRRVRISEAVPVDGLVAMVTADAGSSENSLAYRIESGDPEGLFWLDFAAGPAASSECALRLAAKLSYEASPQHQLLISAADHVTGLSAELHLTVFLQKASPAADTPEFVGPAADAGGFSVTMSEAEPPAAWRQRVILTASAATASGIGVAYRLEGAPEDVDAFVVGAANGQLRLRRRLDFETRRHHRFWLVAAAMAGESPPAVARLPVSVQVVNSNDWPPRFFRREWRLAAPRDVSDDDEPQRNGAFVGRLRARDPDLGGRGEVDGSNPELTYRLLPGGDADQFLLHPRSGVLRYRPNYRLLGDGCQALPSELTFVAMVTDSVHSDRSRVRVRLLPGGQSRRSPWRNAGSRCLASSSRGPPTLCARLIQHAKIPENAPVGLSILRVAPASSSAENSSSDDANRAVYRLIGDEANRLLSLDSSTGELTLRSALDRERERQLDVLVDAVTADASRRQVCHVVVTVANINDNLPHFDFQQADVILQAPATSADSVDVFRLRARDADHPRRPVGRFELATTGDSAEGFQLDATSGRVTFVPASAEFRQLPKTRILEFFAVDFELPHSRSASPFRLAVHFSDGNDTATDAAVLAGLTCQPPSWSDVRLSEATPLGASLAVCRVAASSAVRLEVRVSDGPGGEFFEAAGDSSDSVDGVGGGSSFRLRLRRRLNGTATPYGLTVAATVRVKSTSPTSQSDIAVATAALTVGYNLEVDIARPPVFESAAYSLLVREDAAPGEPLLPLRAQDPGADFQLTYRLANIENDSVAGSGVEAFSINPATGQLRLRRRLDRESLPNATLRFLAFAADSAGAVGHPAEVTVRVLDVNDQPLRWAAPSYESSSASTIRLSTAKLRQSGSAATVDLVPAGSDLLAVADDDPEDRPPVRYFSLGGGRGRGEGDADILFDVDIDTGAVSMATSGAAVDACRRIRRRRRRLLRGRPLKLLIIATDGVFGTPPRRLQIELDDCAPRRRSKRWAAAAAAAAATAAGTSAIPRRLRRHRLRLSEATSPGSTVAEFGGGLAAGVRRRYRLSGASVEKMFTLDERTGAVALNGSLDREAEQRLSLTIVSEIDDKIFFAEYDDEEDADFDTEIDVVEIDVLDENDCSPEFVIDTGPTVNRTAVTAVADTEARLSEDAPQGSAVARVRAVDRDAGANRRIVYSLPAESKPLSDRFRVDPQTGLVTLGHSRLDREVSEVHRIPVVARDSGQPPRSSTHAVLLTVMDVNDNPPVFEPSSLDFSLSEDTPVNYRIAQLRATSRDAGLNGAVRYRLMDNDALFSVDAVHGTLSLKSHLDYERQSLYYLTVTAFDLSATPLVSTAVVTVRVLDENDNSPVFPAEGFNVTVKENTKAGSPLSLAVVATDADSGENSRLAYRIESGDPDGLFNISEATGQLFVRVPPDRETRDRLTLTVSARDHGRPQRSASTAVRVLVLDENDCRPQFDRREYTFVLPLDESGNATQQPYLQEDSEDSTLPLPPAAAGPENMGSPHSAIRVTDRDLPGTGGPPFLWTIVEGDNLRYRLNDGRLSVGQDTQFRPGAERLRVQVCDSGASILCNTATVIVRAIRSNVAPPRLQPLNATVVFLRPPERGVRLADLSLLDGDGIGVGPGVRIRLRSHADLFDVSRAVPCWLPMATG</sequence>
<comment type="subcellular location">
    <subcellularLocation>
        <location evidence="1">Membrane</location>
    </subcellularLocation>
</comment>
<gene>
    <name evidence="10" type="ORF">BOX15_Mlig012671g1</name>
</gene>
<keyword evidence="4 7" id="KW-0106">Calcium</keyword>
<dbReference type="GO" id="GO:0005509">
    <property type="term" value="F:calcium ion binding"/>
    <property type="evidence" value="ECO:0007669"/>
    <property type="project" value="UniProtKB-UniRule"/>
</dbReference>
<feature type="domain" description="Cadherin" evidence="9">
    <location>
        <begin position="1792"/>
        <end position="1907"/>
    </location>
</feature>
<evidence type="ECO:0000256" key="1">
    <source>
        <dbReference type="ARBA" id="ARBA00004370"/>
    </source>
</evidence>
<evidence type="ECO:0000259" key="9">
    <source>
        <dbReference type="PROSITE" id="PS50268"/>
    </source>
</evidence>
<organism evidence="10 11">
    <name type="scientific">Macrostomum lignano</name>
    <dbReference type="NCBI Taxonomy" id="282301"/>
    <lineage>
        <taxon>Eukaryota</taxon>
        <taxon>Metazoa</taxon>
        <taxon>Spiralia</taxon>
        <taxon>Lophotrochozoa</taxon>
        <taxon>Platyhelminthes</taxon>
        <taxon>Rhabditophora</taxon>
        <taxon>Macrostomorpha</taxon>
        <taxon>Macrostomida</taxon>
        <taxon>Macrostomidae</taxon>
        <taxon>Macrostomum</taxon>
    </lineage>
</organism>
<proteinExistence type="predicted"/>
<feature type="domain" description="Cadherin" evidence="9">
    <location>
        <begin position="467"/>
        <end position="580"/>
    </location>
</feature>
<dbReference type="Pfam" id="PF00028">
    <property type="entry name" value="Cadherin"/>
    <property type="match status" value="5"/>
</dbReference>
<dbReference type="Proteomes" id="UP000215902">
    <property type="component" value="Unassembled WGS sequence"/>
</dbReference>
<evidence type="ECO:0000256" key="4">
    <source>
        <dbReference type="ARBA" id="ARBA00022837"/>
    </source>
</evidence>
<feature type="domain" description="Cadherin" evidence="9">
    <location>
        <begin position="1439"/>
        <end position="1547"/>
    </location>
</feature>
<feature type="domain" description="Cadherin" evidence="9">
    <location>
        <begin position="874"/>
        <end position="952"/>
    </location>
</feature>
<feature type="domain" description="Cadherin" evidence="9">
    <location>
        <begin position="2097"/>
        <end position="2178"/>
    </location>
</feature>
<evidence type="ECO:0000256" key="2">
    <source>
        <dbReference type="ARBA" id="ARBA00022692"/>
    </source>
</evidence>
<protein>
    <recommendedName>
        <fullName evidence="9">Cadherin domain-containing protein</fullName>
    </recommendedName>
</protein>
<evidence type="ECO:0000256" key="5">
    <source>
        <dbReference type="ARBA" id="ARBA00022989"/>
    </source>
</evidence>
<dbReference type="EMBL" id="NIVC01001334">
    <property type="protein sequence ID" value="PAA69288.1"/>
    <property type="molecule type" value="Genomic_DNA"/>
</dbReference>
<keyword evidence="3" id="KW-0677">Repeat</keyword>
<evidence type="ECO:0000256" key="7">
    <source>
        <dbReference type="PROSITE-ProRule" id="PRU00043"/>
    </source>
</evidence>
<feature type="region of interest" description="Disordered" evidence="8">
    <location>
        <begin position="2530"/>
        <end position="2556"/>
    </location>
</feature>
<dbReference type="SUPFAM" id="SSF49313">
    <property type="entry name" value="Cadherin-like"/>
    <property type="match status" value="13"/>
</dbReference>